<keyword evidence="4" id="KW-1185">Reference proteome</keyword>
<dbReference type="Proteomes" id="UP001159428">
    <property type="component" value="Unassembled WGS sequence"/>
</dbReference>
<keyword evidence="1" id="KW-0472">Membrane</keyword>
<gene>
    <name evidence="3" type="ORF">PMEA_00033096</name>
</gene>
<protein>
    <recommendedName>
        <fullName evidence="2">UPA domain-containing protein</fullName>
    </recommendedName>
</protein>
<keyword evidence="1" id="KW-1133">Transmembrane helix</keyword>
<feature type="domain" description="UPA" evidence="2">
    <location>
        <begin position="397"/>
        <end position="519"/>
    </location>
</feature>
<dbReference type="Gene3D" id="2.10.50.10">
    <property type="entry name" value="Tumor Necrosis Factor Receptor, subunit A, domain 2"/>
    <property type="match status" value="1"/>
</dbReference>
<reference evidence="3 4" key="1">
    <citation type="submission" date="2022-05" db="EMBL/GenBank/DDBJ databases">
        <authorList>
            <consortium name="Genoscope - CEA"/>
            <person name="William W."/>
        </authorList>
    </citation>
    <scope>NUCLEOTIDE SEQUENCE [LARGE SCALE GENOMIC DNA]</scope>
</reference>
<proteinExistence type="predicted"/>
<evidence type="ECO:0000313" key="3">
    <source>
        <dbReference type="EMBL" id="CAH3046106.1"/>
    </source>
</evidence>
<evidence type="ECO:0000259" key="2">
    <source>
        <dbReference type="Pfam" id="PF17217"/>
    </source>
</evidence>
<name>A0AAU9W531_9CNID</name>
<evidence type="ECO:0000313" key="4">
    <source>
        <dbReference type="Proteomes" id="UP001159428"/>
    </source>
</evidence>
<keyword evidence="1" id="KW-0812">Transmembrane</keyword>
<comment type="caution">
    <text evidence="3">The sequence shown here is derived from an EMBL/GenBank/DDBJ whole genome shotgun (WGS) entry which is preliminary data.</text>
</comment>
<feature type="transmembrane region" description="Helical" evidence="1">
    <location>
        <begin position="184"/>
        <end position="205"/>
    </location>
</feature>
<dbReference type="EMBL" id="CALNXJ010000008">
    <property type="protein sequence ID" value="CAH3046106.1"/>
    <property type="molecule type" value="Genomic_DNA"/>
</dbReference>
<sequence length="585" mass="65164">MQGMPRTQSCSYHKRKPCLAKCWYDEITVVKHDGKQICLPCPVCSDEFGLTKPCGSVVTDGAIPKCELPILGETFVDQQGVLQSCKICSIGQKVLANCSTKSNTICGECMPGFYLNDHSKACEQCFWCCGFSDSQSIVNCIKEGMAGSLLSLIFHLWALNEQFGQLQTVEQENYKVNSIELDKVTTLIVLSICFFLIWVAISVPLSEGNYQYPFPNEENNCELMEKKDCAEITETSSLAGNKEPELECPKQHSPGHMVFEKTGVEVVSLDNNRSTLQQLPRDLVLHATPEGLDLPGLLEDDEFPLSPAFIFISKNQLLEPLELQIPHGANMVLSPNKWKIILKELKNDEWVVSYVEGSKSCGIKEFLPKSNHVSFKTNYFATFAVVGHCEERSLPVFKRMKVMAFCNDTRVGEDLVVRLYCFDDCEWSFENVMREEKKEGGKPMSSVESLDFSVIHGEDVEIGVKDIDGWKLKSGHQMKISYASLKNSFSTTPRCNLVFSSASMEKKSSFFATIILTQASNQTLMYASTAIKEDPSWYTNQSSIANAMNGNQVTSIADITVVKSGKGKEKGISDCIIQLPALYST</sequence>
<dbReference type="AlphaFoldDB" id="A0AAU9W531"/>
<dbReference type="InterPro" id="IPR033772">
    <property type="entry name" value="UPA"/>
</dbReference>
<accession>A0AAU9W531</accession>
<dbReference type="SUPFAM" id="SSF57586">
    <property type="entry name" value="TNF receptor-like"/>
    <property type="match status" value="1"/>
</dbReference>
<dbReference type="Pfam" id="PF17217">
    <property type="entry name" value="UPA"/>
    <property type="match status" value="1"/>
</dbReference>
<evidence type="ECO:0000256" key="1">
    <source>
        <dbReference type="SAM" id="Phobius"/>
    </source>
</evidence>
<organism evidence="3 4">
    <name type="scientific">Pocillopora meandrina</name>
    <dbReference type="NCBI Taxonomy" id="46732"/>
    <lineage>
        <taxon>Eukaryota</taxon>
        <taxon>Metazoa</taxon>
        <taxon>Cnidaria</taxon>
        <taxon>Anthozoa</taxon>
        <taxon>Hexacorallia</taxon>
        <taxon>Scleractinia</taxon>
        <taxon>Astrocoeniina</taxon>
        <taxon>Pocilloporidae</taxon>
        <taxon>Pocillopora</taxon>
    </lineage>
</organism>